<evidence type="ECO:0000256" key="1">
    <source>
        <dbReference type="SAM" id="Coils"/>
    </source>
</evidence>
<name>A0A5N6PE85_9ASTR</name>
<dbReference type="OrthoDB" id="2020942at2759"/>
<keyword evidence="3" id="KW-1185">Reference proteome</keyword>
<protein>
    <submittedName>
        <fullName evidence="2">Uncharacterized protein</fullName>
    </submittedName>
</protein>
<dbReference type="Proteomes" id="UP000326396">
    <property type="component" value="Linkage Group LG12"/>
</dbReference>
<proteinExistence type="predicted"/>
<dbReference type="PANTHER" id="PTHR46405">
    <property type="entry name" value="OS05G0141500 PROTEIN"/>
    <property type="match status" value="1"/>
</dbReference>
<dbReference type="EMBL" id="SZYD01000004">
    <property type="protein sequence ID" value="KAD6452994.1"/>
    <property type="molecule type" value="Genomic_DNA"/>
</dbReference>
<dbReference type="InterPro" id="IPR046934">
    <property type="entry name" value="PIR2-like"/>
</dbReference>
<evidence type="ECO:0000313" key="3">
    <source>
        <dbReference type="Proteomes" id="UP000326396"/>
    </source>
</evidence>
<organism evidence="2 3">
    <name type="scientific">Mikania micrantha</name>
    <name type="common">bitter vine</name>
    <dbReference type="NCBI Taxonomy" id="192012"/>
    <lineage>
        <taxon>Eukaryota</taxon>
        <taxon>Viridiplantae</taxon>
        <taxon>Streptophyta</taxon>
        <taxon>Embryophyta</taxon>
        <taxon>Tracheophyta</taxon>
        <taxon>Spermatophyta</taxon>
        <taxon>Magnoliopsida</taxon>
        <taxon>eudicotyledons</taxon>
        <taxon>Gunneridae</taxon>
        <taxon>Pentapetalae</taxon>
        <taxon>asterids</taxon>
        <taxon>campanulids</taxon>
        <taxon>Asterales</taxon>
        <taxon>Asteraceae</taxon>
        <taxon>Asteroideae</taxon>
        <taxon>Heliantheae alliance</taxon>
        <taxon>Eupatorieae</taxon>
        <taxon>Mikania</taxon>
    </lineage>
</organism>
<gene>
    <name evidence="2" type="ORF">E3N88_07699</name>
</gene>
<reference evidence="2 3" key="1">
    <citation type="submission" date="2019-05" db="EMBL/GenBank/DDBJ databases">
        <title>Mikania micrantha, genome provides insights into the molecular mechanism of rapid growth.</title>
        <authorList>
            <person name="Liu B."/>
        </authorList>
    </citation>
    <scope>NUCLEOTIDE SEQUENCE [LARGE SCALE GENOMIC DNA]</scope>
    <source>
        <strain evidence="2">NLD-2019</strain>
        <tissue evidence="2">Leaf</tissue>
    </source>
</reference>
<dbReference type="PANTHER" id="PTHR46405:SF2">
    <property type="entry name" value="OS05G0141500 PROTEIN"/>
    <property type="match status" value="1"/>
</dbReference>
<evidence type="ECO:0000313" key="2">
    <source>
        <dbReference type="EMBL" id="KAD6452994.1"/>
    </source>
</evidence>
<feature type="coiled-coil region" evidence="1">
    <location>
        <begin position="2"/>
        <end position="52"/>
    </location>
</feature>
<dbReference type="AlphaFoldDB" id="A0A5N6PE85"/>
<keyword evidence="1" id="KW-0175">Coiled coil</keyword>
<comment type="caution">
    <text evidence="2">The sequence shown here is derived from an EMBL/GenBank/DDBJ whole genome shotgun (WGS) entry which is preliminary data.</text>
</comment>
<accession>A0A5N6PE85</accession>
<sequence length="75" mass="8395">MEDNTKKKLSEMENALMKASNQAGRVDAVVRRLEVENANLRLKMEAANLQLQAFISTSNNAPMLVGYIPTYHTTL</sequence>